<keyword evidence="1" id="KW-0732">Signal</keyword>
<evidence type="ECO:0000313" key="2">
    <source>
        <dbReference type="EMBL" id="MBJ6724430.1"/>
    </source>
</evidence>
<dbReference type="Proteomes" id="UP000636888">
    <property type="component" value="Unassembled WGS sequence"/>
</dbReference>
<dbReference type="InterPro" id="IPR013783">
    <property type="entry name" value="Ig-like_fold"/>
</dbReference>
<dbReference type="AlphaFoldDB" id="A0A8J7JL23"/>
<dbReference type="EMBL" id="JAEMHM010000005">
    <property type="protein sequence ID" value="MBJ6724430.1"/>
    <property type="molecule type" value="Genomic_DNA"/>
</dbReference>
<reference evidence="2" key="1">
    <citation type="submission" date="2020-12" db="EMBL/GenBank/DDBJ databases">
        <title>Geomonas sp. Red875, isolated from river sediment.</title>
        <authorList>
            <person name="Xu Z."/>
            <person name="Zhang Z."/>
            <person name="Masuda Y."/>
            <person name="Itoh H."/>
            <person name="Senoo K."/>
        </authorList>
    </citation>
    <scope>NUCLEOTIDE SEQUENCE</scope>
    <source>
        <strain evidence="2">Red875</strain>
    </source>
</reference>
<dbReference type="Pfam" id="PF07610">
    <property type="entry name" value="DUF1573"/>
    <property type="match status" value="2"/>
</dbReference>
<dbReference type="NCBIfam" id="NF012200">
    <property type="entry name" value="choice_anch_D"/>
    <property type="match status" value="2"/>
</dbReference>
<name>A0A8J7JL23_9BACT</name>
<sequence>MKPRTILLSLMSYLAVTATAIAAPEYSVDHGSYNFGTVTQGKKVQHSFTIKNNGDATLQIKQLTASCGCTAATPSASSIAPGKSAEIKVVFDSTNFSGKVQKTVAMTTNAGKNPNYTFTMEGIVAEELQATPRQISLGTMKAGVPREVTVTVRNNGSTMHRLISATANSNSLQITPKIPKQNIKPGESGTVELTIASRSEARILSGYLHIVTDNPQKKEITIPIYGSAAK</sequence>
<organism evidence="2 3">
    <name type="scientific">Geomesophilobacter sediminis</name>
    <dbReference type="NCBI Taxonomy" id="2798584"/>
    <lineage>
        <taxon>Bacteria</taxon>
        <taxon>Pseudomonadati</taxon>
        <taxon>Thermodesulfobacteriota</taxon>
        <taxon>Desulfuromonadia</taxon>
        <taxon>Geobacterales</taxon>
        <taxon>Geobacteraceae</taxon>
        <taxon>Geomesophilobacter</taxon>
    </lineage>
</organism>
<feature type="signal peptide" evidence="1">
    <location>
        <begin position="1"/>
        <end position="22"/>
    </location>
</feature>
<dbReference type="PANTHER" id="PTHR37833:SF1">
    <property type="entry name" value="SIGNAL PEPTIDE PROTEIN"/>
    <property type="match status" value="1"/>
</dbReference>
<evidence type="ECO:0000313" key="3">
    <source>
        <dbReference type="Proteomes" id="UP000636888"/>
    </source>
</evidence>
<dbReference type="RefSeq" id="WP_199383280.1">
    <property type="nucleotide sequence ID" value="NZ_JAEMHM010000005.1"/>
</dbReference>
<proteinExistence type="predicted"/>
<comment type="caution">
    <text evidence="2">The sequence shown here is derived from an EMBL/GenBank/DDBJ whole genome shotgun (WGS) entry which is preliminary data.</text>
</comment>
<dbReference type="PANTHER" id="PTHR37833">
    <property type="entry name" value="LIPOPROTEIN-RELATED"/>
    <property type="match status" value="1"/>
</dbReference>
<feature type="chain" id="PRO_5035293706" evidence="1">
    <location>
        <begin position="23"/>
        <end position="230"/>
    </location>
</feature>
<gene>
    <name evidence="2" type="ORF">JFN93_06900</name>
</gene>
<evidence type="ECO:0000256" key="1">
    <source>
        <dbReference type="SAM" id="SignalP"/>
    </source>
</evidence>
<keyword evidence="3" id="KW-1185">Reference proteome</keyword>
<accession>A0A8J7JL23</accession>
<dbReference type="Gene3D" id="2.60.40.10">
    <property type="entry name" value="Immunoglobulins"/>
    <property type="match status" value="2"/>
</dbReference>
<dbReference type="InterPro" id="IPR011467">
    <property type="entry name" value="DUF1573"/>
</dbReference>
<protein>
    <submittedName>
        <fullName evidence="2">DUF1573 domain-containing protein</fullName>
    </submittedName>
</protein>